<evidence type="ECO:0000259" key="8">
    <source>
        <dbReference type="PROSITE" id="PS50206"/>
    </source>
</evidence>
<dbReference type="AlphaFoldDB" id="A0A3D4VCG5"/>
<keyword evidence="2" id="KW-0963">Cytoplasm</keyword>
<protein>
    <recommendedName>
        <fullName evidence="6">Sulfurtransferase</fullName>
    </recommendedName>
</protein>
<gene>
    <name evidence="9" type="ORF">DGD08_16590</name>
</gene>
<comment type="catalytic activity">
    <reaction evidence="5">
        <text>2-oxo-3-sulfanylpropanoate + [thioredoxin]-dithiol = [thioredoxin]-disulfide + hydrogen sulfide + pyruvate + H(+)</text>
        <dbReference type="Rhea" id="RHEA:21740"/>
        <dbReference type="Rhea" id="RHEA-COMP:10698"/>
        <dbReference type="Rhea" id="RHEA-COMP:10700"/>
        <dbReference type="ChEBI" id="CHEBI:15361"/>
        <dbReference type="ChEBI" id="CHEBI:15378"/>
        <dbReference type="ChEBI" id="CHEBI:29919"/>
        <dbReference type="ChEBI" id="CHEBI:29950"/>
        <dbReference type="ChEBI" id="CHEBI:50058"/>
        <dbReference type="ChEBI" id="CHEBI:57678"/>
        <dbReference type="EC" id="2.8.1.2"/>
    </reaction>
    <physiologicalReaction direction="left-to-right" evidence="5">
        <dbReference type="Rhea" id="RHEA:21741"/>
    </physiologicalReaction>
</comment>
<sequence>MTSSISLPTPLVSTAWLADHLDHPALRIVDASWYMAASGRKGGVDFGTAHIPGAVYADIDWLSDEAAPYPHTLPSPETLASKLSALGIGNTHAVVVYDGSGQHFSAPRLWYMLRALGHDAVAVLDGGFVKWRAEGRPVSDAVPTPVPATFVPHVDAARWRDISSMRANVESHAEQVVDARSPGRFSAEEAEPRAGVRGGHIPGAKNAHYASLVGANGEMLSPDVLRARFADAGVNLDAPIVCSCGSGITACAVALGLEVAGAKQVAVYDGSWTEWGSQTDTPVETGSTR</sequence>
<dbReference type="CDD" id="cd01448">
    <property type="entry name" value="TST_Repeat_1"/>
    <property type="match status" value="1"/>
</dbReference>
<dbReference type="OMA" id="NNNWFAS"/>
<dbReference type="InterPro" id="IPR001763">
    <property type="entry name" value="Rhodanese-like_dom"/>
</dbReference>
<dbReference type="SMART" id="SM00450">
    <property type="entry name" value="RHOD"/>
    <property type="match status" value="2"/>
</dbReference>
<dbReference type="InterPro" id="IPR045078">
    <property type="entry name" value="TST/MPST-like"/>
</dbReference>
<comment type="caution">
    <text evidence="9">The sequence shown here is derived from an EMBL/GenBank/DDBJ whole genome shotgun (WGS) entry which is preliminary data.</text>
</comment>
<dbReference type="GO" id="GO:0016784">
    <property type="term" value="F:3-mercaptopyruvate sulfurtransferase activity"/>
    <property type="evidence" value="ECO:0007669"/>
    <property type="project" value="UniProtKB-EC"/>
</dbReference>
<dbReference type="EMBL" id="DPIY01000012">
    <property type="protein sequence ID" value="HCT58819.1"/>
    <property type="molecule type" value="Genomic_DNA"/>
</dbReference>
<evidence type="ECO:0000313" key="9">
    <source>
        <dbReference type="EMBL" id="HCT58819.1"/>
    </source>
</evidence>
<evidence type="ECO:0000256" key="7">
    <source>
        <dbReference type="SAM" id="MobiDB-lite"/>
    </source>
</evidence>
<dbReference type="PANTHER" id="PTHR11364:SF27">
    <property type="entry name" value="SULFURTRANSFERASE"/>
    <property type="match status" value="1"/>
</dbReference>
<dbReference type="Proteomes" id="UP000264071">
    <property type="component" value="Unassembled WGS sequence"/>
</dbReference>
<accession>A0A3D4VCG5</accession>
<dbReference type="PROSITE" id="PS00683">
    <property type="entry name" value="RHODANESE_2"/>
    <property type="match status" value="1"/>
</dbReference>
<dbReference type="FunFam" id="3.40.250.10:FF:000015">
    <property type="entry name" value="Sulfurtransferase"/>
    <property type="match status" value="1"/>
</dbReference>
<dbReference type="InterPro" id="IPR001307">
    <property type="entry name" value="Thiosulphate_STrfase_CS"/>
</dbReference>
<dbReference type="GO" id="GO:0004792">
    <property type="term" value="F:thiosulfate-cyanide sulfurtransferase activity"/>
    <property type="evidence" value="ECO:0007669"/>
    <property type="project" value="InterPro"/>
</dbReference>
<dbReference type="NCBIfam" id="NF008557">
    <property type="entry name" value="PRK11493.1"/>
    <property type="match status" value="1"/>
</dbReference>
<organism evidence="9 10">
    <name type="scientific">Gemmatimonas aurantiaca</name>
    <dbReference type="NCBI Taxonomy" id="173480"/>
    <lineage>
        <taxon>Bacteria</taxon>
        <taxon>Pseudomonadati</taxon>
        <taxon>Gemmatimonadota</taxon>
        <taxon>Gemmatimonadia</taxon>
        <taxon>Gemmatimonadales</taxon>
        <taxon>Gemmatimonadaceae</taxon>
        <taxon>Gemmatimonas</taxon>
    </lineage>
</organism>
<dbReference type="InterPro" id="IPR036873">
    <property type="entry name" value="Rhodanese-like_dom_sf"/>
</dbReference>
<feature type="region of interest" description="Disordered" evidence="7">
    <location>
        <begin position="177"/>
        <end position="200"/>
    </location>
</feature>
<evidence type="ECO:0000256" key="2">
    <source>
        <dbReference type="ARBA" id="ARBA00022490"/>
    </source>
</evidence>
<dbReference type="CDD" id="cd01449">
    <property type="entry name" value="TST_Repeat_2"/>
    <property type="match status" value="1"/>
</dbReference>
<comment type="subcellular location">
    <subcellularLocation>
        <location evidence="1">Cytoplasm</location>
    </subcellularLocation>
</comment>
<feature type="domain" description="Rhodanese" evidence="8">
    <location>
        <begin position="170"/>
        <end position="284"/>
    </location>
</feature>
<reference evidence="9 10" key="1">
    <citation type="journal article" date="2018" name="Nat. Biotechnol.">
        <title>A standardized bacterial taxonomy based on genome phylogeny substantially revises the tree of life.</title>
        <authorList>
            <person name="Parks D.H."/>
            <person name="Chuvochina M."/>
            <person name="Waite D.W."/>
            <person name="Rinke C."/>
            <person name="Skarshewski A."/>
            <person name="Chaumeil P.A."/>
            <person name="Hugenholtz P."/>
        </authorList>
    </citation>
    <scope>NUCLEOTIDE SEQUENCE [LARGE SCALE GENOMIC DNA]</scope>
    <source>
        <strain evidence="9">UBA8844</strain>
    </source>
</reference>
<keyword evidence="9" id="KW-0670">Pyruvate</keyword>
<dbReference type="GO" id="GO:0005737">
    <property type="term" value="C:cytoplasm"/>
    <property type="evidence" value="ECO:0007669"/>
    <property type="project" value="UniProtKB-SubCell"/>
</dbReference>
<feature type="domain" description="Rhodanese" evidence="8">
    <location>
        <begin position="22"/>
        <end position="140"/>
    </location>
</feature>
<dbReference type="PANTHER" id="PTHR11364">
    <property type="entry name" value="THIOSULFATE SULFERTANSFERASE"/>
    <property type="match status" value="1"/>
</dbReference>
<keyword evidence="4" id="KW-0677">Repeat</keyword>
<dbReference type="FunFam" id="3.40.250.10:FF:000001">
    <property type="entry name" value="Sulfurtransferase"/>
    <property type="match status" value="1"/>
</dbReference>
<dbReference type="SUPFAM" id="SSF52821">
    <property type="entry name" value="Rhodanese/Cell cycle control phosphatase"/>
    <property type="match status" value="2"/>
</dbReference>
<evidence type="ECO:0000256" key="1">
    <source>
        <dbReference type="ARBA" id="ARBA00004496"/>
    </source>
</evidence>
<dbReference type="Pfam" id="PF00581">
    <property type="entry name" value="Rhodanese"/>
    <property type="match status" value="2"/>
</dbReference>
<evidence type="ECO:0000313" key="10">
    <source>
        <dbReference type="Proteomes" id="UP000264071"/>
    </source>
</evidence>
<evidence type="ECO:0000256" key="3">
    <source>
        <dbReference type="ARBA" id="ARBA00022679"/>
    </source>
</evidence>
<proteinExistence type="predicted"/>
<evidence type="ECO:0000256" key="6">
    <source>
        <dbReference type="RuleBase" id="RU000507"/>
    </source>
</evidence>
<keyword evidence="3 6" id="KW-0808">Transferase</keyword>
<evidence type="ECO:0000256" key="5">
    <source>
        <dbReference type="ARBA" id="ARBA00051793"/>
    </source>
</evidence>
<evidence type="ECO:0000256" key="4">
    <source>
        <dbReference type="ARBA" id="ARBA00022737"/>
    </source>
</evidence>
<dbReference type="Gene3D" id="3.40.250.10">
    <property type="entry name" value="Rhodanese-like domain"/>
    <property type="match status" value="2"/>
</dbReference>
<dbReference type="PROSITE" id="PS50206">
    <property type="entry name" value="RHODANESE_3"/>
    <property type="match status" value="2"/>
</dbReference>
<name>A0A3D4VCG5_9BACT</name>